<dbReference type="Proteomes" id="UP000612899">
    <property type="component" value="Unassembled WGS sequence"/>
</dbReference>
<dbReference type="AlphaFoldDB" id="A0A8J3QL85"/>
<sequence>MKDMQQEAEGIPASQLSEDDLFRELSEMYRTRFDALRHGSDQALATHTQRMMELENDYLRRFPQRDIDPGRMREGARQRG</sequence>
<evidence type="ECO:0000313" key="2">
    <source>
        <dbReference type="Proteomes" id="UP000612899"/>
    </source>
</evidence>
<gene>
    <name evidence="1" type="ORF">Rhe02_92030</name>
</gene>
<organism evidence="1 2">
    <name type="scientific">Rhizocola hellebori</name>
    <dbReference type="NCBI Taxonomy" id="1392758"/>
    <lineage>
        <taxon>Bacteria</taxon>
        <taxon>Bacillati</taxon>
        <taxon>Actinomycetota</taxon>
        <taxon>Actinomycetes</taxon>
        <taxon>Micromonosporales</taxon>
        <taxon>Micromonosporaceae</taxon>
        <taxon>Rhizocola</taxon>
    </lineage>
</organism>
<proteinExistence type="predicted"/>
<comment type="caution">
    <text evidence="1">The sequence shown here is derived from an EMBL/GenBank/DDBJ whole genome shotgun (WGS) entry which is preliminary data.</text>
</comment>
<evidence type="ECO:0000313" key="1">
    <source>
        <dbReference type="EMBL" id="GIH11136.1"/>
    </source>
</evidence>
<dbReference type="InterPro" id="IPR046156">
    <property type="entry name" value="DUF6158"/>
</dbReference>
<keyword evidence="2" id="KW-1185">Reference proteome</keyword>
<dbReference type="Pfam" id="PF19655">
    <property type="entry name" value="DUF6158"/>
    <property type="match status" value="1"/>
</dbReference>
<dbReference type="EMBL" id="BONY01000120">
    <property type="protein sequence ID" value="GIH11136.1"/>
    <property type="molecule type" value="Genomic_DNA"/>
</dbReference>
<name>A0A8J3QL85_9ACTN</name>
<accession>A0A8J3QL85</accession>
<protein>
    <submittedName>
        <fullName evidence="1">Uncharacterized protein</fullName>
    </submittedName>
</protein>
<reference evidence="1" key="1">
    <citation type="submission" date="2021-01" db="EMBL/GenBank/DDBJ databases">
        <title>Whole genome shotgun sequence of Rhizocola hellebori NBRC 109834.</title>
        <authorList>
            <person name="Komaki H."/>
            <person name="Tamura T."/>
        </authorList>
    </citation>
    <scope>NUCLEOTIDE SEQUENCE</scope>
    <source>
        <strain evidence="1">NBRC 109834</strain>
    </source>
</reference>